<keyword evidence="16" id="KW-0379">Hydroxylation</keyword>
<dbReference type="GO" id="GO:0051873">
    <property type="term" value="P:killing by host of symbiont cells"/>
    <property type="evidence" value="ECO:0007669"/>
    <property type="project" value="Ensembl"/>
</dbReference>
<evidence type="ECO:0000256" key="1">
    <source>
        <dbReference type="ARBA" id="ARBA00004613"/>
    </source>
</evidence>
<dbReference type="InterPro" id="IPR018378">
    <property type="entry name" value="C-type_lectin_CS"/>
</dbReference>
<evidence type="ECO:0000313" key="22">
    <source>
        <dbReference type="Proteomes" id="UP000005447"/>
    </source>
</evidence>
<dbReference type="RefSeq" id="XP_003473612.1">
    <property type="nucleotide sequence ID" value="XM_003473564.3"/>
</dbReference>
<feature type="domain" description="C-type lectin" evidence="20">
    <location>
        <begin position="135"/>
        <end position="242"/>
    </location>
</feature>
<dbReference type="GO" id="GO:0005537">
    <property type="term" value="F:D-mannose binding"/>
    <property type="evidence" value="ECO:0007669"/>
    <property type="project" value="UniProtKB-KW"/>
</dbReference>
<proteinExistence type="predicted"/>
<dbReference type="GO" id="GO:0006958">
    <property type="term" value="P:complement activation, classical pathway"/>
    <property type="evidence" value="ECO:0007669"/>
    <property type="project" value="UniProtKB-KW"/>
</dbReference>
<evidence type="ECO:0000256" key="7">
    <source>
        <dbReference type="ARBA" id="ARBA00022737"/>
    </source>
</evidence>
<accession>H0UYF7</accession>
<dbReference type="Pfam" id="PF01391">
    <property type="entry name" value="Collagen"/>
    <property type="match status" value="1"/>
</dbReference>
<evidence type="ECO:0000256" key="18">
    <source>
        <dbReference type="SAM" id="MobiDB-lite"/>
    </source>
</evidence>
<reference evidence="22" key="1">
    <citation type="journal article" date="2011" name="Nature">
        <title>A high-resolution map of human evolutionary constraint using 29 mammals.</title>
        <authorList>
            <person name="Lindblad-Toh K."/>
            <person name="Garber M."/>
            <person name="Zuk O."/>
            <person name="Lin M.F."/>
            <person name="Parker B.J."/>
            <person name="Washietl S."/>
            <person name="Kheradpour P."/>
            <person name="Ernst J."/>
            <person name="Jordan G."/>
            <person name="Mauceli E."/>
            <person name="Ward L.D."/>
            <person name="Lowe C.B."/>
            <person name="Holloway A.K."/>
            <person name="Clamp M."/>
            <person name="Gnerre S."/>
            <person name="Alfoldi J."/>
            <person name="Beal K."/>
            <person name="Chang J."/>
            <person name="Clawson H."/>
            <person name="Cuff J."/>
            <person name="Di Palma F."/>
            <person name="Fitzgerald S."/>
            <person name="Flicek P."/>
            <person name="Guttman M."/>
            <person name="Hubisz M.J."/>
            <person name="Jaffe D.B."/>
            <person name="Jungreis I."/>
            <person name="Kent W.J."/>
            <person name="Kostka D."/>
            <person name="Lara M."/>
            <person name="Martins A.L."/>
            <person name="Massingham T."/>
            <person name="Moltke I."/>
            <person name="Raney B.J."/>
            <person name="Rasmussen M.D."/>
            <person name="Robinson J."/>
            <person name="Stark A."/>
            <person name="Vilella A.J."/>
            <person name="Wen J."/>
            <person name="Xie X."/>
            <person name="Zody M.C."/>
            <person name="Baldwin J."/>
            <person name="Bloom T."/>
            <person name="Chin C.W."/>
            <person name="Heiman D."/>
            <person name="Nicol R."/>
            <person name="Nusbaum C."/>
            <person name="Young S."/>
            <person name="Wilkinson J."/>
            <person name="Worley K.C."/>
            <person name="Kovar C.L."/>
            <person name="Muzny D.M."/>
            <person name="Gibbs R.A."/>
            <person name="Cree A."/>
            <person name="Dihn H.H."/>
            <person name="Fowler G."/>
            <person name="Jhangiani S."/>
            <person name="Joshi V."/>
            <person name="Lee S."/>
            <person name="Lewis L.R."/>
            <person name="Nazareth L.V."/>
            <person name="Okwuonu G."/>
            <person name="Santibanez J."/>
            <person name="Warren W.C."/>
            <person name="Mardis E.R."/>
            <person name="Weinstock G.M."/>
            <person name="Wilson R.K."/>
            <person name="Delehaunty K."/>
            <person name="Dooling D."/>
            <person name="Fronik C."/>
            <person name="Fulton L."/>
            <person name="Fulton B."/>
            <person name="Graves T."/>
            <person name="Minx P."/>
            <person name="Sodergren E."/>
            <person name="Birney E."/>
            <person name="Margulies E.H."/>
            <person name="Herrero J."/>
            <person name="Green E.D."/>
            <person name="Haussler D."/>
            <person name="Siepel A."/>
            <person name="Goldman N."/>
            <person name="Pollard K.S."/>
            <person name="Pedersen J.S."/>
            <person name="Lander E.S."/>
            <person name="Kellis M."/>
        </authorList>
    </citation>
    <scope>NUCLEOTIDE SEQUENCE [LARGE SCALE GENOMIC DNA]</scope>
    <source>
        <strain evidence="22">2N</strain>
    </source>
</reference>
<dbReference type="GO" id="GO:0005771">
    <property type="term" value="C:multivesicular body"/>
    <property type="evidence" value="ECO:0007669"/>
    <property type="project" value="TreeGrafter"/>
</dbReference>
<dbReference type="GO" id="GO:0048306">
    <property type="term" value="F:calcium-dependent protein binding"/>
    <property type="evidence" value="ECO:0007669"/>
    <property type="project" value="Ensembl"/>
</dbReference>
<keyword evidence="4" id="KW-0399">Innate immunity</keyword>
<dbReference type="GO" id="GO:0002233">
    <property type="term" value="P:leukocyte chemotaxis involved in immune response"/>
    <property type="evidence" value="ECO:0007669"/>
    <property type="project" value="Ensembl"/>
</dbReference>
<dbReference type="AlphaFoldDB" id="H0UYF7"/>
<dbReference type="InParanoid" id="H0UYF7"/>
<dbReference type="PROSITE" id="PS00615">
    <property type="entry name" value="C_TYPE_LECTIN_1"/>
    <property type="match status" value="1"/>
</dbReference>
<comment type="subcellular location">
    <subcellularLocation>
        <location evidence="1">Secreted</location>
    </subcellularLocation>
</comment>
<dbReference type="InterPro" id="IPR016186">
    <property type="entry name" value="C-type_lectin-like/link_sf"/>
</dbReference>
<dbReference type="PANTHER" id="PTHR24024">
    <property type="entry name" value="PULMONARY SURFACTANT-ASSOCIATED PROTEIN A"/>
    <property type="match status" value="1"/>
</dbReference>
<dbReference type="OMA" id="CAKFQAS"/>
<dbReference type="GO" id="GO:0038187">
    <property type="term" value="F:pattern recognition receptor activity"/>
    <property type="evidence" value="ECO:0007669"/>
    <property type="project" value="Ensembl"/>
</dbReference>
<dbReference type="FunCoup" id="H0UYF7">
    <property type="interactions" value="177"/>
</dbReference>
<evidence type="ECO:0000256" key="5">
    <source>
        <dbReference type="ARBA" id="ARBA00022729"/>
    </source>
</evidence>
<reference evidence="21" key="2">
    <citation type="submission" date="2025-08" db="UniProtKB">
        <authorList>
            <consortium name="Ensembl"/>
        </authorList>
    </citation>
    <scope>IDENTIFICATION</scope>
    <source>
        <strain evidence="21">2N</strain>
    </source>
</reference>
<dbReference type="GO" id="GO:0008228">
    <property type="term" value="P:opsonization"/>
    <property type="evidence" value="ECO:0007669"/>
    <property type="project" value="Ensembl"/>
</dbReference>
<dbReference type="InterPro" id="IPR001304">
    <property type="entry name" value="C-type_lectin-like"/>
</dbReference>
<evidence type="ECO:0000256" key="13">
    <source>
        <dbReference type="ARBA" id="ARBA00023119"/>
    </source>
</evidence>
<evidence type="ECO:0000256" key="6">
    <source>
        <dbReference type="ARBA" id="ARBA00022734"/>
    </source>
</evidence>
<dbReference type="InterPro" id="IPR016187">
    <property type="entry name" value="CTDL_fold"/>
</dbReference>
<dbReference type="GO" id="GO:0002752">
    <property type="term" value="P:cell surface pattern recognition receptor signaling pathway"/>
    <property type="evidence" value="ECO:0007669"/>
    <property type="project" value="Ensembl"/>
</dbReference>
<evidence type="ECO:0000256" key="9">
    <source>
        <dbReference type="ARBA" id="ARBA00022859"/>
    </source>
</evidence>
<evidence type="ECO:0000256" key="16">
    <source>
        <dbReference type="ARBA" id="ARBA00023278"/>
    </source>
</evidence>
<dbReference type="GO" id="GO:0048525">
    <property type="term" value="P:negative regulation of viral process"/>
    <property type="evidence" value="ECO:0007669"/>
    <property type="project" value="Ensembl"/>
</dbReference>
<dbReference type="Pfam" id="PF00059">
    <property type="entry name" value="Lectin_C"/>
    <property type="match status" value="1"/>
</dbReference>
<dbReference type="InterPro" id="IPR008160">
    <property type="entry name" value="Collagen"/>
</dbReference>
<keyword evidence="11" id="KW-0465">Mannose-binding</keyword>
<keyword evidence="9" id="KW-0391">Immunity</keyword>
<feature type="compositionally biased region" description="Pro residues" evidence="18">
    <location>
        <begin position="72"/>
        <end position="81"/>
    </location>
</feature>
<evidence type="ECO:0000256" key="11">
    <source>
        <dbReference type="ARBA" id="ARBA00023035"/>
    </source>
</evidence>
<dbReference type="Bgee" id="ENSCPOG00000002383">
    <property type="expression patterns" value="Expressed in liver and 1 other cell type or tissue"/>
</dbReference>
<dbReference type="GO" id="GO:0005102">
    <property type="term" value="F:signaling receptor binding"/>
    <property type="evidence" value="ECO:0007669"/>
    <property type="project" value="Ensembl"/>
</dbReference>
<keyword evidence="7" id="KW-0677">Repeat</keyword>
<dbReference type="GO" id="GO:0140374">
    <property type="term" value="P:antiviral innate immune response"/>
    <property type="evidence" value="ECO:0007669"/>
    <property type="project" value="Ensembl"/>
</dbReference>
<evidence type="ECO:0000256" key="3">
    <source>
        <dbReference type="ARBA" id="ARBA00022525"/>
    </source>
</evidence>
<evidence type="ECO:0000256" key="10">
    <source>
        <dbReference type="ARBA" id="ARBA00022875"/>
    </source>
</evidence>
<dbReference type="OrthoDB" id="10255512at2759"/>
<dbReference type="Ensembl" id="ENSCPOT00000002416.3">
    <property type="protein sequence ID" value="ENSCPOP00000002167.2"/>
    <property type="gene ID" value="ENSCPOG00000002383.4"/>
</dbReference>
<dbReference type="SMART" id="SM00034">
    <property type="entry name" value="CLECT"/>
    <property type="match status" value="1"/>
</dbReference>
<keyword evidence="15" id="KW-1015">Disulfide bond</keyword>
<dbReference type="GO" id="GO:0005615">
    <property type="term" value="C:extracellular space"/>
    <property type="evidence" value="ECO:0007669"/>
    <property type="project" value="Ensembl"/>
</dbReference>
<dbReference type="Gene3D" id="3.10.100.10">
    <property type="entry name" value="Mannose-Binding Protein A, subunit A"/>
    <property type="match status" value="1"/>
</dbReference>
<sequence length="245" mass="26004">MSLFSAFLLLLLSISKTHSESVPSENAQTCPVIACGSPGLNGFPGKDGHDGAKGEKGEPGQGLRGLQGPPGKLGPPGPPGVPGTRGLTGQKGDPGVCPVCDTSMADREKNALRNELEKIKKWLFFSLGKKVGKKFFLSSGQQMSFDKVKALCAQFQGSVASPKNAEENRAIKNVVGEHAFLGITDEENEGQFVDMEGKRLTYTNWNTGEPNNSDSGEDCVVLLSDGKWNDIPCSSVSKVVCEFSV</sequence>
<dbReference type="GO" id="GO:1905370">
    <property type="term" value="C:serine-type endopeptidase complex"/>
    <property type="evidence" value="ECO:0007669"/>
    <property type="project" value="Ensembl"/>
</dbReference>
<evidence type="ECO:0000256" key="19">
    <source>
        <dbReference type="SAM" id="SignalP"/>
    </source>
</evidence>
<dbReference type="SUPFAM" id="SSF56436">
    <property type="entry name" value="C-type lectin-like"/>
    <property type="match status" value="1"/>
</dbReference>
<dbReference type="KEGG" id="cpoc:100732862"/>
<dbReference type="HOGENOM" id="CLU_049894_3_0_1"/>
<keyword evidence="5 19" id="KW-0732">Signal</keyword>
<dbReference type="GO" id="GO:0031638">
    <property type="term" value="P:zymogen activation"/>
    <property type="evidence" value="ECO:0007669"/>
    <property type="project" value="Ensembl"/>
</dbReference>
<evidence type="ECO:0000256" key="4">
    <source>
        <dbReference type="ARBA" id="ARBA00022588"/>
    </source>
</evidence>
<evidence type="ECO:0000256" key="2">
    <source>
        <dbReference type="ARBA" id="ARBA00021805"/>
    </source>
</evidence>
<organism evidence="21 22">
    <name type="scientific">Cavia porcellus</name>
    <name type="common">Guinea pig</name>
    <dbReference type="NCBI Taxonomy" id="10141"/>
    <lineage>
        <taxon>Eukaryota</taxon>
        <taxon>Metazoa</taxon>
        <taxon>Chordata</taxon>
        <taxon>Craniata</taxon>
        <taxon>Vertebrata</taxon>
        <taxon>Euteleostomi</taxon>
        <taxon>Mammalia</taxon>
        <taxon>Eutheria</taxon>
        <taxon>Euarchontoglires</taxon>
        <taxon>Glires</taxon>
        <taxon>Rodentia</taxon>
        <taxon>Hystricomorpha</taxon>
        <taxon>Caviidae</taxon>
        <taxon>Cavia</taxon>
    </lineage>
</organism>
<dbReference type="InterPro" id="IPR051077">
    <property type="entry name" value="Ca-dependent_lectin"/>
</dbReference>
<dbReference type="PANTHER" id="PTHR24024:SF34">
    <property type="entry name" value="MANNOSE-BINDING PROTEIN C"/>
    <property type="match status" value="1"/>
</dbReference>
<name>H0UYF7_CAVPO</name>
<dbReference type="GO" id="GO:0106139">
    <property type="term" value="C:symbiont cell surface"/>
    <property type="evidence" value="ECO:0007669"/>
    <property type="project" value="Ensembl"/>
</dbReference>
<dbReference type="STRING" id="10141.ENSCPOP00000002167"/>
<dbReference type="GO" id="GO:1903028">
    <property type="term" value="P:positive regulation of opsonization"/>
    <property type="evidence" value="ECO:0007669"/>
    <property type="project" value="Ensembl"/>
</dbReference>
<dbReference type="eggNOG" id="KOG4297">
    <property type="taxonomic scope" value="Eukaryota"/>
</dbReference>
<keyword evidence="8" id="KW-0106">Calcium</keyword>
<reference evidence="21" key="3">
    <citation type="submission" date="2025-09" db="UniProtKB">
        <authorList>
            <consortium name="Ensembl"/>
        </authorList>
    </citation>
    <scope>IDENTIFICATION</scope>
    <source>
        <strain evidence="21">2N</strain>
    </source>
</reference>
<keyword evidence="13" id="KW-0176">Collagen</keyword>
<evidence type="ECO:0000256" key="12">
    <source>
        <dbReference type="ARBA" id="ARBA00023054"/>
    </source>
</evidence>
<feature type="signal peptide" evidence="19">
    <location>
        <begin position="1"/>
        <end position="19"/>
    </location>
</feature>
<dbReference type="PROSITE" id="PS50041">
    <property type="entry name" value="C_TYPE_LECTIN_2"/>
    <property type="match status" value="1"/>
</dbReference>
<dbReference type="GO" id="GO:0001867">
    <property type="term" value="P:complement activation, lectin pathway"/>
    <property type="evidence" value="ECO:0007669"/>
    <property type="project" value="UniProtKB-KW"/>
</dbReference>
<dbReference type="Proteomes" id="UP000005447">
    <property type="component" value="Unassembled WGS sequence"/>
</dbReference>
<evidence type="ECO:0000256" key="14">
    <source>
        <dbReference type="ARBA" id="ARBA00023153"/>
    </source>
</evidence>
<evidence type="ECO:0000313" key="21">
    <source>
        <dbReference type="Ensembl" id="ENSCPOP00000002167.2"/>
    </source>
</evidence>
<keyword evidence="6" id="KW-0430">Lectin</keyword>
<protein>
    <recommendedName>
        <fullName evidence="2">Mannose-binding protein C</fullName>
    </recommendedName>
    <alternativeName>
        <fullName evidence="17">Mannan-binding protein</fullName>
    </alternativeName>
</protein>
<keyword evidence="3" id="KW-0964">Secreted</keyword>
<evidence type="ECO:0000259" key="20">
    <source>
        <dbReference type="PROSITE" id="PS50041"/>
    </source>
</evidence>
<keyword evidence="10" id="KW-0180">Complement pathway</keyword>
<evidence type="ECO:0000256" key="8">
    <source>
        <dbReference type="ARBA" id="ARBA00022837"/>
    </source>
</evidence>
<dbReference type="GO" id="GO:0005581">
    <property type="term" value="C:collagen trimer"/>
    <property type="evidence" value="ECO:0007669"/>
    <property type="project" value="UniProtKB-KW"/>
</dbReference>
<feature type="region of interest" description="Disordered" evidence="18">
    <location>
        <begin position="41"/>
        <end position="95"/>
    </location>
</feature>
<dbReference type="GeneID" id="100732862"/>
<dbReference type="GO" id="GO:0001905">
    <property type="term" value="P:activation of membrane attack complex"/>
    <property type="evidence" value="ECO:0007669"/>
    <property type="project" value="Ensembl"/>
</dbReference>
<dbReference type="CTD" id="4153"/>
<dbReference type="GeneTree" id="ENSGT00940000154368"/>
<keyword evidence="12" id="KW-0175">Coiled coil</keyword>
<evidence type="ECO:0000256" key="17">
    <source>
        <dbReference type="ARBA" id="ARBA00032886"/>
    </source>
</evidence>
<feature type="chain" id="PRO_5003541827" description="Mannose-binding protein C" evidence="19">
    <location>
        <begin position="20"/>
        <end position="245"/>
    </location>
</feature>
<keyword evidence="14" id="KW-1018">Complement activation lectin pathway</keyword>
<dbReference type="GO" id="GO:0042802">
    <property type="term" value="F:identical protein binding"/>
    <property type="evidence" value="ECO:0007669"/>
    <property type="project" value="Ensembl"/>
</dbReference>
<evidence type="ECO:0000256" key="15">
    <source>
        <dbReference type="ARBA" id="ARBA00023157"/>
    </source>
</evidence>
<gene>
    <name evidence="21" type="primary">MBL2</name>
</gene>
<dbReference type="VEuPathDB" id="HostDB:ENSCPOG00000002383"/>
<dbReference type="GO" id="GO:0050830">
    <property type="term" value="P:defense response to Gram-positive bacterium"/>
    <property type="evidence" value="ECO:0007669"/>
    <property type="project" value="Ensembl"/>
</dbReference>
<dbReference type="FunFam" id="3.10.100.10:FF:000088">
    <property type="entry name" value="Mannose-binding protein A"/>
    <property type="match status" value="1"/>
</dbReference>
<dbReference type="EMBL" id="AAKN02020790">
    <property type="status" value="NOT_ANNOTATED_CDS"/>
    <property type="molecule type" value="Genomic_DNA"/>
</dbReference>
<feature type="compositionally biased region" description="Basic and acidic residues" evidence="18">
    <location>
        <begin position="46"/>
        <end position="58"/>
    </location>
</feature>
<keyword evidence="22" id="KW-1185">Reference proteome</keyword>